<sequence length="431" mass="47561">MIERRKPISVGEAVQRIMEWKKYGDEEYVSIEKSDGRFLSQPLKADHDVPHFDRSPYDGFAIRSEDTDSCSNEQPIQLEVVDEIGAGQVSSFHLKQNQAIRIMTGAAIPSGADCVIMLELTSEAEKDGKKFITIKRKMKKGENISFQGEDAKKGDKLIEEGTKVNPGVKALLATFGYNQVPVVRRPIIGVLATGSELLEVDEPLQSGKIRNSNGHMIISQVERAGGVVRRYGQCEDHLEDVLKTVQLAVEECDFVITTGGVSVGDFDYLPEIYDRLGAKKLFNKIAMRPGSVTTAAVCNGKLLFGLSGNPSACYVGFELYVRPIIRYWLHQSKPFLAKGTAILQKDFPKANPFNRFVRSQLHYGEGGRLFVSPVGLDKSNVVTSLAWANCLMVLPGGTRGFKTGDLVDVLLLEDETGSDVPWQESKKSSKL</sequence>
<evidence type="ECO:0000256" key="13">
    <source>
        <dbReference type="RuleBase" id="RU365090"/>
    </source>
</evidence>
<gene>
    <name evidence="15" type="ORF">J2S13_002894</name>
</gene>
<evidence type="ECO:0000259" key="14">
    <source>
        <dbReference type="SMART" id="SM00852"/>
    </source>
</evidence>
<comment type="catalytic activity">
    <reaction evidence="12">
        <text>adenylyl-molybdopterin + molybdate = Mo-molybdopterin + AMP + H(+)</text>
        <dbReference type="Rhea" id="RHEA:35047"/>
        <dbReference type="ChEBI" id="CHEBI:15378"/>
        <dbReference type="ChEBI" id="CHEBI:36264"/>
        <dbReference type="ChEBI" id="CHEBI:62727"/>
        <dbReference type="ChEBI" id="CHEBI:71302"/>
        <dbReference type="ChEBI" id="CHEBI:456215"/>
        <dbReference type="EC" id="2.10.1.1"/>
    </reaction>
</comment>
<feature type="domain" description="MoaB/Mog" evidence="14">
    <location>
        <begin position="189"/>
        <end position="327"/>
    </location>
</feature>
<dbReference type="Proteomes" id="UP001237207">
    <property type="component" value="Unassembled WGS sequence"/>
</dbReference>
<comment type="function">
    <text evidence="2 13">Catalyzes the insertion of molybdate into adenylated molybdopterin with the concomitant release of AMP.</text>
</comment>
<dbReference type="Pfam" id="PF03453">
    <property type="entry name" value="MoeA_N"/>
    <property type="match status" value="1"/>
</dbReference>
<dbReference type="InterPro" id="IPR036135">
    <property type="entry name" value="MoeA_linker/N_sf"/>
</dbReference>
<evidence type="ECO:0000256" key="9">
    <source>
        <dbReference type="ARBA" id="ARBA00022723"/>
    </source>
</evidence>
<dbReference type="InterPro" id="IPR005110">
    <property type="entry name" value="MoeA_linker/N"/>
</dbReference>
<dbReference type="Gene3D" id="2.170.190.11">
    <property type="entry name" value="Molybdopterin biosynthesis moea protein, domain 3"/>
    <property type="match status" value="1"/>
</dbReference>
<dbReference type="NCBIfam" id="NF045515">
    <property type="entry name" value="Glp_gephyrin"/>
    <property type="match status" value="1"/>
</dbReference>
<comment type="pathway">
    <text evidence="3 13">Cofactor biosynthesis; molybdopterin biosynthesis.</text>
</comment>
<dbReference type="SUPFAM" id="SSF63882">
    <property type="entry name" value="MoeA N-terminal region -like"/>
    <property type="match status" value="1"/>
</dbReference>
<organism evidence="15 16">
    <name type="scientific">Oikeobacillus pervagus</name>
    <dbReference type="NCBI Taxonomy" id="1325931"/>
    <lineage>
        <taxon>Bacteria</taxon>
        <taxon>Bacillati</taxon>
        <taxon>Bacillota</taxon>
        <taxon>Bacilli</taxon>
        <taxon>Bacillales</taxon>
        <taxon>Bacillaceae</taxon>
        <taxon>Oikeobacillus</taxon>
    </lineage>
</organism>
<dbReference type="CDD" id="cd00887">
    <property type="entry name" value="MoeA"/>
    <property type="match status" value="1"/>
</dbReference>
<evidence type="ECO:0000256" key="4">
    <source>
        <dbReference type="ARBA" id="ARBA00010763"/>
    </source>
</evidence>
<dbReference type="AlphaFoldDB" id="A0AAJ1WK69"/>
<dbReference type="GO" id="GO:0061599">
    <property type="term" value="F:molybdopterin molybdotransferase activity"/>
    <property type="evidence" value="ECO:0007669"/>
    <property type="project" value="UniProtKB-UniRule"/>
</dbReference>
<dbReference type="Gene3D" id="3.90.105.10">
    <property type="entry name" value="Molybdopterin biosynthesis moea protein, domain 2"/>
    <property type="match status" value="1"/>
</dbReference>
<evidence type="ECO:0000256" key="1">
    <source>
        <dbReference type="ARBA" id="ARBA00001946"/>
    </source>
</evidence>
<keyword evidence="9 13" id="KW-0479">Metal-binding</keyword>
<comment type="caution">
    <text evidence="15">The sequence shown here is derived from an EMBL/GenBank/DDBJ whole genome shotgun (WGS) entry which is preliminary data.</text>
</comment>
<dbReference type="InterPro" id="IPR036688">
    <property type="entry name" value="MoeA_C_domain_IV_sf"/>
</dbReference>
<evidence type="ECO:0000256" key="5">
    <source>
        <dbReference type="ARBA" id="ARBA00013269"/>
    </source>
</evidence>
<keyword evidence="16" id="KW-1185">Reference proteome</keyword>
<evidence type="ECO:0000256" key="11">
    <source>
        <dbReference type="ARBA" id="ARBA00023150"/>
    </source>
</evidence>
<dbReference type="PANTHER" id="PTHR10192">
    <property type="entry name" value="MOLYBDOPTERIN BIOSYNTHESIS PROTEIN"/>
    <property type="match status" value="1"/>
</dbReference>
<evidence type="ECO:0000256" key="12">
    <source>
        <dbReference type="ARBA" id="ARBA00047317"/>
    </source>
</evidence>
<dbReference type="SUPFAM" id="SSF53218">
    <property type="entry name" value="Molybdenum cofactor biosynthesis proteins"/>
    <property type="match status" value="1"/>
</dbReference>
<dbReference type="NCBIfam" id="TIGR00177">
    <property type="entry name" value="molyb_syn"/>
    <property type="match status" value="1"/>
</dbReference>
<dbReference type="Pfam" id="PF00994">
    <property type="entry name" value="MoCF_biosynth"/>
    <property type="match status" value="1"/>
</dbReference>
<keyword evidence="11 13" id="KW-0501">Molybdenum cofactor biosynthesis</keyword>
<dbReference type="InterPro" id="IPR001453">
    <property type="entry name" value="MoaB/Mog_dom"/>
</dbReference>
<dbReference type="GO" id="GO:0046872">
    <property type="term" value="F:metal ion binding"/>
    <property type="evidence" value="ECO:0007669"/>
    <property type="project" value="UniProtKB-UniRule"/>
</dbReference>
<keyword evidence="7 13" id="KW-0500">Molybdenum</keyword>
<protein>
    <recommendedName>
        <fullName evidence="6 13">Molybdopterin molybdenumtransferase</fullName>
        <ecNumber evidence="5 13">2.10.1.1</ecNumber>
    </recommendedName>
</protein>
<dbReference type="RefSeq" id="WP_307258476.1">
    <property type="nucleotide sequence ID" value="NZ_JAUSUC010000049.1"/>
</dbReference>
<evidence type="ECO:0000256" key="3">
    <source>
        <dbReference type="ARBA" id="ARBA00005046"/>
    </source>
</evidence>
<keyword evidence="10 13" id="KW-0460">Magnesium</keyword>
<dbReference type="PANTHER" id="PTHR10192:SF5">
    <property type="entry name" value="GEPHYRIN"/>
    <property type="match status" value="1"/>
</dbReference>
<proteinExistence type="inferred from homology"/>
<evidence type="ECO:0000256" key="10">
    <source>
        <dbReference type="ARBA" id="ARBA00022842"/>
    </source>
</evidence>
<evidence type="ECO:0000256" key="8">
    <source>
        <dbReference type="ARBA" id="ARBA00022679"/>
    </source>
</evidence>
<dbReference type="EC" id="2.10.1.1" evidence="5 13"/>
<evidence type="ECO:0000256" key="7">
    <source>
        <dbReference type="ARBA" id="ARBA00022505"/>
    </source>
</evidence>
<dbReference type="GO" id="GO:0005829">
    <property type="term" value="C:cytosol"/>
    <property type="evidence" value="ECO:0007669"/>
    <property type="project" value="TreeGrafter"/>
</dbReference>
<dbReference type="FunFam" id="2.170.190.11:FF:000001">
    <property type="entry name" value="Molybdopterin molybdenumtransferase"/>
    <property type="match status" value="1"/>
</dbReference>
<dbReference type="Gene3D" id="3.40.980.10">
    <property type="entry name" value="MoaB/Mog-like domain"/>
    <property type="match status" value="1"/>
</dbReference>
<dbReference type="SUPFAM" id="SSF63867">
    <property type="entry name" value="MoeA C-terminal domain-like"/>
    <property type="match status" value="1"/>
</dbReference>
<accession>A0AAJ1WK69</accession>
<dbReference type="SMART" id="SM00852">
    <property type="entry name" value="MoCF_biosynth"/>
    <property type="match status" value="1"/>
</dbReference>
<dbReference type="InterPro" id="IPR036425">
    <property type="entry name" value="MoaB/Mog-like_dom_sf"/>
</dbReference>
<dbReference type="InterPro" id="IPR005111">
    <property type="entry name" value="MoeA_C_domain_IV"/>
</dbReference>
<evidence type="ECO:0000313" key="15">
    <source>
        <dbReference type="EMBL" id="MDQ0216435.1"/>
    </source>
</evidence>
<keyword evidence="8 13" id="KW-0808">Transferase</keyword>
<evidence type="ECO:0000256" key="6">
    <source>
        <dbReference type="ARBA" id="ARBA00021108"/>
    </source>
</evidence>
<comment type="similarity">
    <text evidence="4 13">Belongs to the MoeA family.</text>
</comment>
<name>A0AAJ1WK69_9BACI</name>
<dbReference type="Pfam" id="PF03454">
    <property type="entry name" value="MoeA_C"/>
    <property type="match status" value="1"/>
</dbReference>
<comment type="cofactor">
    <cofactor evidence="1 13">
        <name>Mg(2+)</name>
        <dbReference type="ChEBI" id="CHEBI:18420"/>
    </cofactor>
</comment>
<dbReference type="GO" id="GO:0006777">
    <property type="term" value="P:Mo-molybdopterin cofactor biosynthetic process"/>
    <property type="evidence" value="ECO:0007669"/>
    <property type="project" value="UniProtKB-UniRule"/>
</dbReference>
<evidence type="ECO:0000256" key="2">
    <source>
        <dbReference type="ARBA" id="ARBA00002901"/>
    </source>
</evidence>
<reference evidence="15" key="1">
    <citation type="submission" date="2023-07" db="EMBL/GenBank/DDBJ databases">
        <title>Genomic Encyclopedia of Type Strains, Phase IV (KMG-IV): sequencing the most valuable type-strain genomes for metagenomic binning, comparative biology and taxonomic classification.</title>
        <authorList>
            <person name="Goeker M."/>
        </authorList>
    </citation>
    <scope>NUCLEOTIDE SEQUENCE</scope>
    <source>
        <strain evidence="15">DSM 23947</strain>
    </source>
</reference>
<dbReference type="InterPro" id="IPR038987">
    <property type="entry name" value="MoeA-like"/>
</dbReference>
<dbReference type="FunFam" id="3.40.980.10:FF:000004">
    <property type="entry name" value="Molybdopterin molybdenumtransferase"/>
    <property type="match status" value="1"/>
</dbReference>
<evidence type="ECO:0000313" key="16">
    <source>
        <dbReference type="Proteomes" id="UP001237207"/>
    </source>
</evidence>
<dbReference type="Gene3D" id="2.40.340.10">
    <property type="entry name" value="MoeA, C-terminal, domain IV"/>
    <property type="match status" value="1"/>
</dbReference>
<dbReference type="EMBL" id="JAUSUC010000049">
    <property type="protein sequence ID" value="MDQ0216435.1"/>
    <property type="molecule type" value="Genomic_DNA"/>
</dbReference>